<accession>A0AAW1AFV4</accession>
<dbReference type="Proteomes" id="UP001432146">
    <property type="component" value="Unassembled WGS sequence"/>
</dbReference>
<dbReference type="AlphaFoldDB" id="A0AAW1AFV4"/>
<reference evidence="1 2" key="1">
    <citation type="submission" date="2024-05" db="EMBL/GenBank/DDBJ databases">
        <title>The nuclear and mitochondrial genome assemblies of Tetragonisca angustula (Apidae: Meliponini), a tiny yet remarkable pollinator in the Neotropics.</title>
        <authorList>
            <person name="Ferrari R."/>
            <person name="Ricardo P.C."/>
            <person name="Dias F.C."/>
            <person name="Araujo N.S."/>
            <person name="Soares D.O."/>
            <person name="Zhou Q.-S."/>
            <person name="Zhu C.-D."/>
            <person name="Coutinho L."/>
            <person name="Airas M.C."/>
            <person name="Batista T.M."/>
        </authorList>
    </citation>
    <scope>NUCLEOTIDE SEQUENCE [LARGE SCALE GENOMIC DNA]</scope>
    <source>
        <strain evidence="1">ASF017062</strain>
        <tissue evidence="1">Abdomen</tissue>
    </source>
</reference>
<sequence>MKKSNETAGGTGAASLQPLTWQWRLLRHTGSPRARSNDNFVLDDDDGCGCEDEELVHPGEYINRNLHLRSGKWRANLYSSTGPLSIPISI</sequence>
<gene>
    <name evidence="1" type="ORF">QLX08_001996</name>
</gene>
<proteinExistence type="predicted"/>
<evidence type="ECO:0000313" key="2">
    <source>
        <dbReference type="Proteomes" id="UP001432146"/>
    </source>
</evidence>
<name>A0AAW1AFV4_9HYME</name>
<organism evidence="1 2">
    <name type="scientific">Tetragonisca angustula</name>
    <dbReference type="NCBI Taxonomy" id="166442"/>
    <lineage>
        <taxon>Eukaryota</taxon>
        <taxon>Metazoa</taxon>
        <taxon>Ecdysozoa</taxon>
        <taxon>Arthropoda</taxon>
        <taxon>Hexapoda</taxon>
        <taxon>Insecta</taxon>
        <taxon>Pterygota</taxon>
        <taxon>Neoptera</taxon>
        <taxon>Endopterygota</taxon>
        <taxon>Hymenoptera</taxon>
        <taxon>Apocrita</taxon>
        <taxon>Aculeata</taxon>
        <taxon>Apoidea</taxon>
        <taxon>Anthophila</taxon>
        <taxon>Apidae</taxon>
        <taxon>Tetragonisca</taxon>
    </lineage>
</organism>
<keyword evidence="2" id="KW-1185">Reference proteome</keyword>
<comment type="caution">
    <text evidence="1">The sequence shown here is derived from an EMBL/GenBank/DDBJ whole genome shotgun (WGS) entry which is preliminary data.</text>
</comment>
<protein>
    <submittedName>
        <fullName evidence="1">Uncharacterized protein</fullName>
    </submittedName>
</protein>
<evidence type="ECO:0000313" key="1">
    <source>
        <dbReference type="EMBL" id="KAK9307753.1"/>
    </source>
</evidence>
<dbReference type="EMBL" id="JAWNGG020000026">
    <property type="protein sequence ID" value="KAK9307753.1"/>
    <property type="molecule type" value="Genomic_DNA"/>
</dbReference>